<dbReference type="InterPro" id="IPR036291">
    <property type="entry name" value="NAD(P)-bd_dom_sf"/>
</dbReference>
<feature type="domain" description="Semialdehyde dehydrogenase NAD-binding" evidence="7">
    <location>
        <begin position="3"/>
        <end position="142"/>
    </location>
</feature>
<comment type="subcellular location">
    <subcellularLocation>
        <location evidence="5">Cytoplasm</location>
    </subcellularLocation>
</comment>
<evidence type="ECO:0000256" key="6">
    <source>
        <dbReference type="PROSITE-ProRule" id="PRU10010"/>
    </source>
</evidence>
<dbReference type="GO" id="GO:0003942">
    <property type="term" value="F:N-acetyl-gamma-glutamyl-phosphate reductase activity"/>
    <property type="evidence" value="ECO:0007669"/>
    <property type="project" value="UniProtKB-UniRule"/>
</dbReference>
<comment type="similarity">
    <text evidence="5">Belongs to the NAGSA dehydrogenase family. Type 1 subfamily.</text>
</comment>
<dbReference type="Pfam" id="PF22698">
    <property type="entry name" value="Semialdhyde_dhC_1"/>
    <property type="match status" value="1"/>
</dbReference>
<dbReference type="GO" id="GO:0051287">
    <property type="term" value="F:NAD binding"/>
    <property type="evidence" value="ECO:0007669"/>
    <property type="project" value="InterPro"/>
</dbReference>
<dbReference type="PANTHER" id="PTHR32338">
    <property type="entry name" value="N-ACETYL-GAMMA-GLUTAMYL-PHOSPHATE REDUCTASE, CHLOROPLASTIC-RELATED-RELATED"/>
    <property type="match status" value="1"/>
</dbReference>
<evidence type="ECO:0000256" key="4">
    <source>
        <dbReference type="ARBA" id="ARBA00023002"/>
    </source>
</evidence>
<dbReference type="CDD" id="cd17895">
    <property type="entry name" value="AGPR_1_N"/>
    <property type="match status" value="1"/>
</dbReference>
<dbReference type="InterPro" id="IPR023013">
    <property type="entry name" value="AGPR_AS"/>
</dbReference>
<dbReference type="GO" id="GO:0006526">
    <property type="term" value="P:L-arginine biosynthetic process"/>
    <property type="evidence" value="ECO:0007669"/>
    <property type="project" value="UniProtKB-UniRule"/>
</dbReference>
<keyword evidence="4 5" id="KW-0560">Oxidoreductase</keyword>
<dbReference type="Gene3D" id="3.30.360.10">
    <property type="entry name" value="Dihydrodipicolinate Reductase, domain 2"/>
    <property type="match status" value="1"/>
</dbReference>
<dbReference type="EC" id="1.2.1.38" evidence="5"/>
<keyword evidence="1 5" id="KW-0055">Arginine biosynthesis</keyword>
<evidence type="ECO:0000259" key="7">
    <source>
        <dbReference type="SMART" id="SM00859"/>
    </source>
</evidence>
<proteinExistence type="inferred from homology"/>
<comment type="function">
    <text evidence="5">Catalyzes the NADPH-dependent reduction of N-acetyl-5-glutamyl phosphate to yield N-acetyl-L-glutamate 5-semialdehyde.</text>
</comment>
<comment type="caution">
    <text evidence="8">The sequence shown here is derived from an EMBL/GenBank/DDBJ whole genome shotgun (WGS) entry which is preliminary data.</text>
</comment>
<dbReference type="GO" id="GO:0070401">
    <property type="term" value="F:NADP+ binding"/>
    <property type="evidence" value="ECO:0007669"/>
    <property type="project" value="InterPro"/>
</dbReference>
<dbReference type="AlphaFoldDB" id="A0A1J4TU95"/>
<dbReference type="STRING" id="1805209.AUJ73_00525"/>
<feature type="active site" evidence="5 6">
    <location>
        <position position="150"/>
    </location>
</feature>
<dbReference type="PANTHER" id="PTHR32338:SF10">
    <property type="entry name" value="N-ACETYL-GAMMA-GLUTAMYL-PHOSPHATE REDUCTASE, CHLOROPLASTIC-RELATED"/>
    <property type="match status" value="1"/>
</dbReference>
<dbReference type="EMBL" id="MNUY01000008">
    <property type="protein sequence ID" value="OIO15506.1"/>
    <property type="molecule type" value="Genomic_DNA"/>
</dbReference>
<dbReference type="SUPFAM" id="SSF51735">
    <property type="entry name" value="NAD(P)-binding Rossmann-fold domains"/>
    <property type="match status" value="1"/>
</dbReference>
<name>A0A1J4TU95_9BACT</name>
<comment type="catalytic activity">
    <reaction evidence="5">
        <text>N-acetyl-L-glutamate 5-semialdehyde + phosphate + NADP(+) = N-acetyl-L-glutamyl 5-phosphate + NADPH + H(+)</text>
        <dbReference type="Rhea" id="RHEA:21588"/>
        <dbReference type="ChEBI" id="CHEBI:15378"/>
        <dbReference type="ChEBI" id="CHEBI:29123"/>
        <dbReference type="ChEBI" id="CHEBI:43474"/>
        <dbReference type="ChEBI" id="CHEBI:57783"/>
        <dbReference type="ChEBI" id="CHEBI:57936"/>
        <dbReference type="ChEBI" id="CHEBI:58349"/>
        <dbReference type="EC" id="1.2.1.38"/>
    </reaction>
</comment>
<gene>
    <name evidence="5" type="primary">argC</name>
    <name evidence="8" type="ORF">AUJ73_00525</name>
</gene>
<dbReference type="PROSITE" id="PS01224">
    <property type="entry name" value="ARGC"/>
    <property type="match status" value="1"/>
</dbReference>
<evidence type="ECO:0000256" key="3">
    <source>
        <dbReference type="ARBA" id="ARBA00022857"/>
    </source>
</evidence>
<dbReference type="GO" id="GO:0005737">
    <property type="term" value="C:cytoplasm"/>
    <property type="evidence" value="ECO:0007669"/>
    <property type="project" value="UniProtKB-SubCell"/>
</dbReference>
<dbReference type="InterPro" id="IPR058924">
    <property type="entry name" value="AGPR_dimerisation_dom"/>
</dbReference>
<evidence type="ECO:0000256" key="5">
    <source>
        <dbReference type="HAMAP-Rule" id="MF_00150"/>
    </source>
</evidence>
<evidence type="ECO:0000313" key="8">
    <source>
        <dbReference type="EMBL" id="OIO15506.1"/>
    </source>
</evidence>
<sequence length="340" mass="37150">MIKASIIGGSGYVGGELLRLLLFHPKVKVVAITSQSHVGKKVSKIHQNLTNICGLSFQEENIGNLSSESDVIFMALPHGSSMVKIKDIDLGKTKVIDLGADFRLNDGNLFEKVYGVKHLLPNKLKDAVYGLAEINKKKISKAQLVACPGCFPTGALLALYPLAKSGLLSGNVVIDSKTGSSGSGIKPQEGTHHPERAYDFMAYNIFTHRHFWEIKQVISEHASREMDIVFTAHSAPMVRGIFTTAYVFLEKTISQDDLQKLYQETYKDSPFIRFVESSRVAVVAGTNYCDIGLHVQGKKVIITSAIDNLVKGAAGQAVQNMNLMFNLTEATGLQFPGMHP</sequence>
<dbReference type="SUPFAM" id="SSF55347">
    <property type="entry name" value="Glyceraldehyde-3-phosphate dehydrogenase-like, C-terminal domain"/>
    <property type="match status" value="1"/>
</dbReference>
<dbReference type="InterPro" id="IPR000534">
    <property type="entry name" value="Semialdehyde_DH_NAD-bd"/>
</dbReference>
<dbReference type="Proteomes" id="UP000183120">
    <property type="component" value="Unassembled WGS sequence"/>
</dbReference>
<evidence type="ECO:0000256" key="2">
    <source>
        <dbReference type="ARBA" id="ARBA00022605"/>
    </source>
</evidence>
<protein>
    <recommendedName>
        <fullName evidence="5">N-acetyl-gamma-glutamyl-phosphate reductase</fullName>
        <shortName evidence="5">AGPR</shortName>
        <ecNumber evidence="5">1.2.1.38</ecNumber>
    </recommendedName>
    <alternativeName>
        <fullName evidence="5">N-acetyl-glutamate semialdehyde dehydrogenase</fullName>
        <shortName evidence="5">NAGSA dehydrogenase</shortName>
    </alternativeName>
</protein>
<comment type="pathway">
    <text evidence="5">Amino-acid biosynthesis; L-arginine biosynthesis; N(2)-acetyl-L-ornithine from L-glutamate: step 3/4.</text>
</comment>
<dbReference type="Pfam" id="PF01118">
    <property type="entry name" value="Semialdhyde_dh"/>
    <property type="match status" value="1"/>
</dbReference>
<keyword evidence="5" id="KW-0963">Cytoplasm</keyword>
<dbReference type="Gene3D" id="3.40.50.720">
    <property type="entry name" value="NAD(P)-binding Rossmann-like Domain"/>
    <property type="match status" value="1"/>
</dbReference>
<dbReference type="HAMAP" id="MF_00150">
    <property type="entry name" value="ArgC_type1"/>
    <property type="match status" value="1"/>
</dbReference>
<dbReference type="SMART" id="SM00859">
    <property type="entry name" value="Semialdhyde_dh"/>
    <property type="match status" value="1"/>
</dbReference>
<keyword evidence="2 5" id="KW-0028">Amino-acid biosynthesis</keyword>
<evidence type="ECO:0000256" key="1">
    <source>
        <dbReference type="ARBA" id="ARBA00022571"/>
    </source>
</evidence>
<dbReference type="UniPathway" id="UPA00068">
    <property type="reaction ID" value="UER00108"/>
</dbReference>
<keyword evidence="3 5" id="KW-0521">NADP</keyword>
<dbReference type="NCBIfam" id="TIGR01850">
    <property type="entry name" value="argC"/>
    <property type="match status" value="1"/>
</dbReference>
<organism evidence="8 9">
    <name type="scientific">Candidatus Gottesmanbacteria bacterium CG1_02_37_22</name>
    <dbReference type="NCBI Taxonomy" id="1805209"/>
    <lineage>
        <taxon>Bacteria</taxon>
        <taxon>Candidatus Gottesmaniibacteriota</taxon>
    </lineage>
</organism>
<dbReference type="CDD" id="cd23934">
    <property type="entry name" value="AGPR_1_C"/>
    <property type="match status" value="1"/>
</dbReference>
<evidence type="ECO:0000313" key="9">
    <source>
        <dbReference type="Proteomes" id="UP000183120"/>
    </source>
</evidence>
<dbReference type="InterPro" id="IPR000706">
    <property type="entry name" value="AGPR_type-1"/>
</dbReference>
<reference evidence="8 9" key="1">
    <citation type="journal article" date="2016" name="Environ. Microbiol.">
        <title>Genomic resolution of a cold subsurface aquifer community provides metabolic insights for novel microbes adapted to high CO concentrations.</title>
        <authorList>
            <person name="Probst A.J."/>
            <person name="Castelle C.J."/>
            <person name="Singh A."/>
            <person name="Brown C.T."/>
            <person name="Anantharaman K."/>
            <person name="Sharon I."/>
            <person name="Hug L.A."/>
            <person name="Burstein D."/>
            <person name="Emerson J.B."/>
            <person name="Thomas B.C."/>
            <person name="Banfield J.F."/>
        </authorList>
    </citation>
    <scope>NUCLEOTIDE SEQUENCE [LARGE SCALE GENOMIC DNA]</scope>
    <source>
        <strain evidence="8">CG1_02_37_22</strain>
    </source>
</reference>
<accession>A0A1J4TU95</accession>
<dbReference type="InterPro" id="IPR050085">
    <property type="entry name" value="AGPR"/>
</dbReference>